<dbReference type="GeneID" id="113850996"/>
<name>A0A8B8K2Q0_ABRPR</name>
<gene>
    <name evidence="3" type="primary">LOC113850996</name>
</gene>
<accession>A0A8B8K2Q0</accession>
<organism evidence="2 3">
    <name type="scientific">Abrus precatorius</name>
    <name type="common">Indian licorice</name>
    <name type="synonym">Glycine abrus</name>
    <dbReference type="NCBI Taxonomy" id="3816"/>
    <lineage>
        <taxon>Eukaryota</taxon>
        <taxon>Viridiplantae</taxon>
        <taxon>Streptophyta</taxon>
        <taxon>Embryophyta</taxon>
        <taxon>Tracheophyta</taxon>
        <taxon>Spermatophyta</taxon>
        <taxon>Magnoliopsida</taxon>
        <taxon>eudicotyledons</taxon>
        <taxon>Gunneridae</taxon>
        <taxon>Pentapetalae</taxon>
        <taxon>rosids</taxon>
        <taxon>fabids</taxon>
        <taxon>Fabales</taxon>
        <taxon>Fabaceae</taxon>
        <taxon>Papilionoideae</taxon>
        <taxon>50 kb inversion clade</taxon>
        <taxon>NPAAA clade</taxon>
        <taxon>indigoferoid/millettioid clade</taxon>
        <taxon>Abreae</taxon>
        <taxon>Abrus</taxon>
    </lineage>
</organism>
<protein>
    <submittedName>
        <fullName evidence="3">Golgin subfamily A member 6-like protein 2</fullName>
    </submittedName>
</protein>
<feature type="compositionally biased region" description="Gly residues" evidence="1">
    <location>
        <begin position="124"/>
        <end position="134"/>
    </location>
</feature>
<dbReference type="AlphaFoldDB" id="A0A8B8K2Q0"/>
<evidence type="ECO:0000256" key="1">
    <source>
        <dbReference type="SAM" id="MobiDB-lite"/>
    </source>
</evidence>
<dbReference type="KEGG" id="aprc:113850996"/>
<feature type="compositionally biased region" description="Acidic residues" evidence="1">
    <location>
        <begin position="81"/>
        <end position="90"/>
    </location>
</feature>
<feature type="compositionally biased region" description="Gly residues" evidence="1">
    <location>
        <begin position="91"/>
        <end position="100"/>
    </location>
</feature>
<feature type="compositionally biased region" description="Acidic residues" evidence="1">
    <location>
        <begin position="135"/>
        <end position="152"/>
    </location>
</feature>
<dbReference type="Proteomes" id="UP000694853">
    <property type="component" value="Unplaced"/>
</dbReference>
<keyword evidence="2" id="KW-1185">Reference proteome</keyword>
<evidence type="ECO:0000313" key="3">
    <source>
        <dbReference type="RefSeq" id="XP_027337298.1"/>
    </source>
</evidence>
<reference evidence="3" key="2">
    <citation type="submission" date="2025-08" db="UniProtKB">
        <authorList>
            <consortium name="RefSeq"/>
        </authorList>
    </citation>
    <scope>IDENTIFICATION</scope>
    <source>
        <tissue evidence="3">Young leaves</tissue>
    </source>
</reference>
<evidence type="ECO:0000313" key="2">
    <source>
        <dbReference type="Proteomes" id="UP000694853"/>
    </source>
</evidence>
<feature type="compositionally biased region" description="Basic and acidic residues" evidence="1">
    <location>
        <begin position="161"/>
        <end position="180"/>
    </location>
</feature>
<sequence length="180" mass="18533">MDDGFGKDIPEFGRVKGRRKKSFAKKVNENVKVEEVDVALHQPYKVNSTPDRDLPSALQSDGQSKRMVAIGGGVGGGDAAIEGEDVDVGGDDGAIGGGDEVVGSRDDDDDDDDVRTTAVEGGDVDVGGDNGAVGGEDEVVGSGDDDDDDDDVGTTAAVEKPGGEKKKSVLERDSDYSTKG</sequence>
<dbReference type="RefSeq" id="XP_027337298.1">
    <property type="nucleotide sequence ID" value="XM_027481497.1"/>
</dbReference>
<proteinExistence type="predicted"/>
<feature type="region of interest" description="Disordered" evidence="1">
    <location>
        <begin position="41"/>
        <end position="180"/>
    </location>
</feature>
<reference evidence="2" key="1">
    <citation type="journal article" date="2019" name="Toxins">
        <title>Detection of Abrin-Like and Prepropulchellin-Like Toxin Genes and Transcripts Using Whole Genome Sequencing and Full-Length Transcript Sequencing of Abrus precatorius.</title>
        <authorList>
            <person name="Hovde B.T."/>
            <person name="Daligault H.E."/>
            <person name="Hanschen E.R."/>
            <person name="Kunde Y.A."/>
            <person name="Johnson M.B."/>
            <person name="Starkenburg S.R."/>
            <person name="Johnson S.L."/>
        </authorList>
    </citation>
    <scope>NUCLEOTIDE SEQUENCE [LARGE SCALE GENOMIC DNA]</scope>
</reference>